<feature type="region of interest" description="Disordered" evidence="5">
    <location>
        <begin position="114"/>
        <end position="139"/>
    </location>
</feature>
<keyword evidence="10" id="KW-1185">Reference proteome</keyword>
<evidence type="ECO:0000313" key="9">
    <source>
        <dbReference type="EMBL" id="GIG03213.1"/>
    </source>
</evidence>
<evidence type="ECO:0000259" key="8">
    <source>
        <dbReference type="Pfam" id="PF00746"/>
    </source>
</evidence>
<evidence type="ECO:0000313" key="10">
    <source>
        <dbReference type="Proteomes" id="UP000659904"/>
    </source>
</evidence>
<evidence type="ECO:0000256" key="1">
    <source>
        <dbReference type="ARBA" id="ARBA00022512"/>
    </source>
</evidence>
<evidence type="ECO:0000256" key="5">
    <source>
        <dbReference type="SAM" id="MobiDB-lite"/>
    </source>
</evidence>
<proteinExistence type="predicted"/>
<evidence type="ECO:0000256" key="4">
    <source>
        <dbReference type="ARBA" id="ARBA00023088"/>
    </source>
</evidence>
<keyword evidence="6" id="KW-1133">Transmembrane helix</keyword>
<organism evidence="9 10">
    <name type="scientific">Catellatospora citrea</name>
    <dbReference type="NCBI Taxonomy" id="53366"/>
    <lineage>
        <taxon>Bacteria</taxon>
        <taxon>Bacillati</taxon>
        <taxon>Actinomycetota</taxon>
        <taxon>Actinomycetes</taxon>
        <taxon>Micromonosporales</taxon>
        <taxon>Micromonosporaceae</taxon>
        <taxon>Catellatospora</taxon>
    </lineage>
</organism>
<evidence type="ECO:0000256" key="2">
    <source>
        <dbReference type="ARBA" id="ARBA00022525"/>
    </source>
</evidence>
<feature type="domain" description="Gram-positive cocci surface proteins LPxTG" evidence="8">
    <location>
        <begin position="444"/>
        <end position="476"/>
    </location>
</feature>
<sequence length="484" mass="50257">MALASSAAVGLMGAVALATPAQAHHTEISGVAECRTDGQYLIRWTVLNGNWDGRHAQITGVKADPSTPVDGLLNKAISANTDGDGPAGTIAGTQLVPGSTKSAALTIDAVWFDPDEQNPKPVHANTDRGSARLADGSPLTGSCAPTPKCVDSAKAQYRHTFDGPKGMATVALKGDLPLCAGSSQDFLLVSYFAPSKKATWPQYALDHAVGTIDADTRTVELRVDVPPCYTQVDLVWGGERELIDPMTEGGTRYNDKKLGSKGAPGNRSTGPQGWYNGGDASCTAPAAAFVSNCDGTVTVKVSNGGKYKAEFTVAHGGTRKTVVVEPGKSVEVAVPAGAGEIVVSEQGKQVGKHTWSRPEDCPLPTMVVESTCDTFVLKVSNPKAGKAARVAAAYGTQSKAVTVAAGATETIVFVPSSATTATVDFRDYGFKLVGKYLKPQKECDALPLTGANTLVYVASGLVLVAVGAVVFVLARRRRPNLTGL</sequence>
<dbReference type="EMBL" id="BONH01000079">
    <property type="protein sequence ID" value="GIG03213.1"/>
    <property type="molecule type" value="Genomic_DNA"/>
</dbReference>
<dbReference type="NCBIfam" id="TIGR01167">
    <property type="entry name" value="LPXTG_anchor"/>
    <property type="match status" value="1"/>
</dbReference>
<feature type="region of interest" description="Disordered" evidence="5">
    <location>
        <begin position="247"/>
        <end position="272"/>
    </location>
</feature>
<keyword evidence="6" id="KW-0472">Membrane</keyword>
<evidence type="ECO:0000256" key="6">
    <source>
        <dbReference type="SAM" id="Phobius"/>
    </source>
</evidence>
<accession>A0A8J3P3V2</accession>
<feature type="chain" id="PRO_5035239238" description="Gram-positive cocci surface proteins LPxTG domain-containing protein" evidence="7">
    <location>
        <begin position="24"/>
        <end position="484"/>
    </location>
</feature>
<gene>
    <name evidence="9" type="ORF">Cci01nite_83060</name>
</gene>
<reference evidence="9 10" key="1">
    <citation type="submission" date="2021-01" db="EMBL/GenBank/DDBJ databases">
        <title>Whole genome shotgun sequence of Catellatospora citrea NBRC 14495.</title>
        <authorList>
            <person name="Komaki H."/>
            <person name="Tamura T."/>
        </authorList>
    </citation>
    <scope>NUCLEOTIDE SEQUENCE [LARGE SCALE GENOMIC DNA]</scope>
    <source>
        <strain evidence="9 10">NBRC 14495</strain>
    </source>
</reference>
<dbReference type="InterPro" id="IPR019931">
    <property type="entry name" value="LPXTG_anchor"/>
</dbReference>
<protein>
    <recommendedName>
        <fullName evidence="8">Gram-positive cocci surface proteins LPxTG domain-containing protein</fullName>
    </recommendedName>
</protein>
<feature type="transmembrane region" description="Helical" evidence="6">
    <location>
        <begin position="453"/>
        <end position="474"/>
    </location>
</feature>
<dbReference type="AlphaFoldDB" id="A0A8J3P3V2"/>
<name>A0A8J3P3V2_9ACTN</name>
<keyword evidence="4" id="KW-0572">Peptidoglycan-anchor</keyword>
<keyword evidence="2" id="KW-0964">Secreted</keyword>
<evidence type="ECO:0000256" key="7">
    <source>
        <dbReference type="SAM" id="SignalP"/>
    </source>
</evidence>
<keyword evidence="1" id="KW-0134">Cell wall</keyword>
<feature type="signal peptide" evidence="7">
    <location>
        <begin position="1"/>
        <end position="23"/>
    </location>
</feature>
<dbReference type="Proteomes" id="UP000659904">
    <property type="component" value="Unassembled WGS sequence"/>
</dbReference>
<keyword evidence="6" id="KW-0812">Transmembrane</keyword>
<dbReference type="Pfam" id="PF00746">
    <property type="entry name" value="Gram_pos_anchor"/>
    <property type="match status" value="1"/>
</dbReference>
<evidence type="ECO:0000256" key="3">
    <source>
        <dbReference type="ARBA" id="ARBA00022729"/>
    </source>
</evidence>
<comment type="caution">
    <text evidence="9">The sequence shown here is derived from an EMBL/GenBank/DDBJ whole genome shotgun (WGS) entry which is preliminary data.</text>
</comment>
<keyword evidence="3 7" id="KW-0732">Signal</keyword>